<keyword evidence="2" id="KW-1185">Reference proteome</keyword>
<dbReference type="EMBL" id="JAQAHH010000003">
    <property type="protein sequence ID" value="MDP9499718.1"/>
    <property type="molecule type" value="Genomic_DNA"/>
</dbReference>
<comment type="caution">
    <text evidence="1">The sequence shown here is derived from an EMBL/GenBank/DDBJ whole genome shotgun (WGS) entry which is preliminary data.</text>
</comment>
<evidence type="ECO:0008006" key="3">
    <source>
        <dbReference type="Google" id="ProtNLM"/>
    </source>
</evidence>
<reference evidence="1 2" key="1">
    <citation type="submission" date="2022-12" db="EMBL/GenBank/DDBJ databases">
        <title>Genome sequence of Pasteurellaceae Bisgaard Taxon 45.</title>
        <authorList>
            <person name="Foggin C."/>
            <person name="Rosen L.E."/>
            <person name="Henton M."/>
            <person name="Buys A."/>
            <person name="Floyd T."/>
            <person name="Turner A.D."/>
            <person name="Tarbin J."/>
            <person name="Lloyd A.S."/>
            <person name="Chaitezvi C."/>
            <person name="Ellis R.J."/>
            <person name="Roberts H.C."/>
            <person name="Dastjerdi A."/>
            <person name="Nunez A."/>
            <person name="Van Vliet A.H."/>
            <person name="Steinbach F."/>
        </authorList>
    </citation>
    <scope>NUCLEOTIDE SEQUENCE [LARGE SCALE GENOMIC DNA]</scope>
    <source>
        <strain evidence="1 2">VF20HR</strain>
    </source>
</reference>
<evidence type="ECO:0000313" key="1">
    <source>
        <dbReference type="EMBL" id="MDP9499718.1"/>
    </source>
</evidence>
<name>A0ABT9KCC2_9PAST</name>
<dbReference type="Gene3D" id="1.25.40.10">
    <property type="entry name" value="Tetratricopeptide repeat domain"/>
    <property type="match status" value="1"/>
</dbReference>
<protein>
    <recommendedName>
        <fullName evidence="3">Sel1 repeat family protein</fullName>
    </recommendedName>
</protein>
<evidence type="ECO:0000313" key="2">
    <source>
        <dbReference type="Proteomes" id="UP001224083"/>
    </source>
</evidence>
<dbReference type="SUPFAM" id="SSF48452">
    <property type="entry name" value="TPR-like"/>
    <property type="match status" value="1"/>
</dbReference>
<gene>
    <name evidence="1" type="ORF">O7M46_01965</name>
</gene>
<dbReference type="InterPro" id="IPR011990">
    <property type="entry name" value="TPR-like_helical_dom_sf"/>
</dbReference>
<accession>A0ABT9KCC2</accession>
<dbReference type="Proteomes" id="UP001224083">
    <property type="component" value="Unassembled WGS sequence"/>
</dbReference>
<organism evidence="1 2">
    <name type="scientific">Bisgaard Taxon 45</name>
    <dbReference type="NCBI Taxonomy" id="304289"/>
    <lineage>
        <taxon>Bacteria</taxon>
        <taxon>Pseudomonadati</taxon>
        <taxon>Pseudomonadota</taxon>
        <taxon>Gammaproteobacteria</taxon>
        <taxon>Pasteurellales</taxon>
        <taxon>Pasteurellaceae</taxon>
    </lineage>
</organism>
<sequence>MQSTSIESNNFDSLSQKYSIKKSFYDSELLKQIILELDQKSINQRMKEYYLSFLKMNGFYALHDLLDSQIDYDQFKERVILEIRTNKTLIIPSVFEHPDYQKKHQENHKKEVNKKIRAYFGVRYIEPKQFKPLMSVLRKLHNKKRINEAEKAFLLTEKDENGESYFNYYNIYTQYHLIEGSYYLDEYKKHKNIWKLINASGHFRKAKEPEEVKEYLETVDKKRLSSLKIESAYFTTYGGVNRDLGNLSQALEFAHTAHSKREDDYRPCTLLGAIYFDLEDIEKGQEWFTKAKLLGADDHAFISEIKGIYLKASKEYQIKLENYFKYENKDIFNWITSQKKKQKSKSKNAYSSDELK</sequence>
<proteinExistence type="predicted"/>